<organism evidence="2 3">
    <name type="scientific">Mycena pura</name>
    <dbReference type="NCBI Taxonomy" id="153505"/>
    <lineage>
        <taxon>Eukaryota</taxon>
        <taxon>Fungi</taxon>
        <taxon>Dikarya</taxon>
        <taxon>Basidiomycota</taxon>
        <taxon>Agaricomycotina</taxon>
        <taxon>Agaricomycetes</taxon>
        <taxon>Agaricomycetidae</taxon>
        <taxon>Agaricales</taxon>
        <taxon>Marasmiineae</taxon>
        <taxon>Mycenaceae</taxon>
        <taxon>Mycena</taxon>
    </lineage>
</organism>
<protein>
    <submittedName>
        <fullName evidence="2">Uncharacterized protein</fullName>
    </submittedName>
</protein>
<keyword evidence="3" id="KW-1185">Reference proteome</keyword>
<evidence type="ECO:0000313" key="3">
    <source>
        <dbReference type="Proteomes" id="UP001219525"/>
    </source>
</evidence>
<dbReference type="Proteomes" id="UP001219525">
    <property type="component" value="Unassembled WGS sequence"/>
</dbReference>
<sequence>MSRPSPRAGAKPGATTPSSSQPEIVAMFNDCHNLTIKGGTFNFSPTISAEPDEDFRRFRLGDINLVKQVTEKEIKETHLVQHRKRPGRVKRIQIRVGFERAHHAKIWGSDDMFTVVLHHGFSPGRSVMEAATGLRLRRCRDPRFAQLFGLTGSSRALNGEIYHDKLVPIADALATLAQGTRFTHQFSKIVLDALSYAYQISPDLGMDILGQRNSSHWLRLSTGKLCIMLGNHEPKDLKTTASSFFTWTNFNPPELAPICLLSATGFSLTDREIFKQISLDQLLKILAVQAEQTWRTVGDPGPSFTLLATFYSTCPDPSCYCSGPPILGLHSLPLGSTYEISKMYLSLNVHKEKVSGIPFNNIHPILETLEPTGTWHRIAYHTIPAAILDGGPVTLTVTLSLDSDPIRDPCIAARGLQILADMPNIQEHCHLQMKIEMQVSISSLWEPFRLAGSFMDSTAAEPLFLFILEPPRVMKPDGCFLLPPPPDCIFWSNEPNGTHPLQDLSDYILPDVQISYGAGALSWKKDHFNILDSYYEAQGAQLRTSVDLATEADIYQNLVLEKFGPEPEVRFGFRFGRFGSAFKRVQTPNRTPWRLFLLFSLVGGRVLHPACRPLPQFAPIWTDTSSAFGRIQIREKTTMGERRTEPQVQVRVFCELKPEPSVWFSPVRVRTDFPNRTWPALGYSGIMENEDAVQAENDVPWCSKCFERGCPSQQLRYFQNLLLPLTWAVKIRKSRVLPWDW</sequence>
<dbReference type="EMBL" id="JARJCW010000009">
    <property type="protein sequence ID" value="KAJ7220785.1"/>
    <property type="molecule type" value="Genomic_DNA"/>
</dbReference>
<gene>
    <name evidence="2" type="ORF">GGX14DRAFT_389177</name>
</gene>
<feature type="region of interest" description="Disordered" evidence="1">
    <location>
        <begin position="1"/>
        <end position="22"/>
    </location>
</feature>
<proteinExistence type="predicted"/>
<evidence type="ECO:0000313" key="2">
    <source>
        <dbReference type="EMBL" id="KAJ7220785.1"/>
    </source>
</evidence>
<comment type="caution">
    <text evidence="2">The sequence shown here is derived from an EMBL/GenBank/DDBJ whole genome shotgun (WGS) entry which is preliminary data.</text>
</comment>
<reference evidence="2" key="1">
    <citation type="submission" date="2023-03" db="EMBL/GenBank/DDBJ databases">
        <title>Massive genome expansion in bonnet fungi (Mycena s.s.) driven by repeated elements and novel gene families across ecological guilds.</title>
        <authorList>
            <consortium name="Lawrence Berkeley National Laboratory"/>
            <person name="Harder C.B."/>
            <person name="Miyauchi S."/>
            <person name="Viragh M."/>
            <person name="Kuo A."/>
            <person name="Thoen E."/>
            <person name="Andreopoulos B."/>
            <person name="Lu D."/>
            <person name="Skrede I."/>
            <person name="Drula E."/>
            <person name="Henrissat B."/>
            <person name="Morin E."/>
            <person name="Kohler A."/>
            <person name="Barry K."/>
            <person name="LaButti K."/>
            <person name="Morin E."/>
            <person name="Salamov A."/>
            <person name="Lipzen A."/>
            <person name="Mereny Z."/>
            <person name="Hegedus B."/>
            <person name="Baldrian P."/>
            <person name="Stursova M."/>
            <person name="Weitz H."/>
            <person name="Taylor A."/>
            <person name="Grigoriev I.V."/>
            <person name="Nagy L.G."/>
            <person name="Martin F."/>
            <person name="Kauserud H."/>
        </authorList>
    </citation>
    <scope>NUCLEOTIDE SEQUENCE</scope>
    <source>
        <strain evidence="2">9144</strain>
    </source>
</reference>
<evidence type="ECO:0000256" key="1">
    <source>
        <dbReference type="SAM" id="MobiDB-lite"/>
    </source>
</evidence>
<dbReference type="AlphaFoldDB" id="A0AAD6YKK8"/>
<name>A0AAD6YKK8_9AGAR</name>
<accession>A0AAD6YKK8</accession>